<evidence type="ECO:0000313" key="1">
    <source>
        <dbReference type="EMBL" id="MBB5339996.1"/>
    </source>
</evidence>
<dbReference type="Proteomes" id="UP000569005">
    <property type="component" value="Unassembled WGS sequence"/>
</dbReference>
<protein>
    <submittedName>
        <fullName evidence="1">Uncharacterized protein</fullName>
    </submittedName>
</protein>
<comment type="caution">
    <text evidence="1">The sequence shown here is derived from an EMBL/GenBank/DDBJ whole genome shotgun (WGS) entry which is preliminary data.</text>
</comment>
<name>A0ACC5P023_9BACT</name>
<accession>A0ACC5P023</accession>
<proteinExistence type="predicted"/>
<gene>
    <name evidence="1" type="ORF">HDF13_002329</name>
</gene>
<sequence>MKVKTRKVCGFTHNVKLIWNQVKTVTGLLWHFLWAPNFVVETESGDGTSEVSDIHPLFGWKYWLGAWGVVAIVAALAIIATIVCRTHSVMHPWSWCLGLAAAYFALPLTMFSVFKWRCERDGENWFQQLIAPIFEELGLVEGLLHPYHVCRKIYDLFGDSKLNGSESAFPILVVCAALEQTDQVWAPDGTIYDRLTAALSIPGLFPPAKIAKEKLANVDRVVLAETKRGYELSIIDGSSVRSNPIPAFFEWCKDDKNRKIVDALEREDWRQPSLHVVYSVPIEPSEPVDQASRLDDFDIVEAAELALELEKRRDTR</sequence>
<reference evidence="1" key="1">
    <citation type="submission" date="2020-08" db="EMBL/GenBank/DDBJ databases">
        <title>Genomic Encyclopedia of Type Strains, Phase IV (KMG-V): Genome sequencing to study the core and pangenomes of soil and plant-associated prokaryotes.</title>
        <authorList>
            <person name="Whitman W."/>
        </authorList>
    </citation>
    <scope>NUCLEOTIDE SEQUENCE</scope>
    <source>
        <strain evidence="1">M8UP15</strain>
    </source>
</reference>
<organism evidence="1 2">
    <name type="scientific">Tunturiibacter gelidiferens</name>
    <dbReference type="NCBI Taxonomy" id="3069689"/>
    <lineage>
        <taxon>Bacteria</taxon>
        <taxon>Pseudomonadati</taxon>
        <taxon>Acidobacteriota</taxon>
        <taxon>Terriglobia</taxon>
        <taxon>Terriglobales</taxon>
        <taxon>Acidobacteriaceae</taxon>
        <taxon>Tunturiibacter</taxon>
    </lineage>
</organism>
<dbReference type="EMBL" id="JACHEA010000001">
    <property type="protein sequence ID" value="MBB5339996.1"/>
    <property type="molecule type" value="Genomic_DNA"/>
</dbReference>
<evidence type="ECO:0000313" key="2">
    <source>
        <dbReference type="Proteomes" id="UP000569005"/>
    </source>
</evidence>
<keyword evidence="2" id="KW-1185">Reference proteome</keyword>